<evidence type="ECO:0000313" key="2">
    <source>
        <dbReference type="Proteomes" id="UP000799538"/>
    </source>
</evidence>
<reference evidence="2" key="1">
    <citation type="journal article" date="2020" name="Stud. Mycol.">
        <title>101 Dothideomycetes genomes: A test case for predicting lifestyles and emergence of pathogens.</title>
        <authorList>
            <person name="Haridas S."/>
            <person name="Albert R."/>
            <person name="Binder M."/>
            <person name="Bloem J."/>
            <person name="LaButti K."/>
            <person name="Salamov A."/>
            <person name="Andreopoulos B."/>
            <person name="Baker S."/>
            <person name="Barry K."/>
            <person name="Bills G."/>
            <person name="Bluhm B."/>
            <person name="Cannon C."/>
            <person name="Castanera R."/>
            <person name="Culley D."/>
            <person name="Daum C."/>
            <person name="Ezra D."/>
            <person name="Gonzalez J."/>
            <person name="Henrissat B."/>
            <person name="Kuo A."/>
            <person name="Liang C."/>
            <person name="Lipzen A."/>
            <person name="Lutzoni F."/>
            <person name="Magnuson J."/>
            <person name="Mondo S."/>
            <person name="Nolan M."/>
            <person name="Ohm R."/>
            <person name="Pangilinan J."/>
            <person name="Park H.-J."/>
            <person name="Ramirez L."/>
            <person name="Alfaro M."/>
            <person name="Sun H."/>
            <person name="Tritt A."/>
            <person name="Yoshinaga Y."/>
            <person name="Zwiers L.-H."/>
            <person name="Turgeon B."/>
            <person name="Goodwin S."/>
            <person name="Spatafora J."/>
            <person name="Crous P."/>
            <person name="Grigoriev I."/>
        </authorList>
    </citation>
    <scope>NUCLEOTIDE SEQUENCE [LARGE SCALE GENOMIC DNA]</scope>
    <source>
        <strain evidence="2">CECT 20119</strain>
    </source>
</reference>
<gene>
    <name evidence="1" type="ORF">BDZ85DRAFT_111663</name>
</gene>
<dbReference type="EMBL" id="ML992506">
    <property type="protein sequence ID" value="KAF2223592.1"/>
    <property type="molecule type" value="Genomic_DNA"/>
</dbReference>
<sequence length="82" mass="9399">MYVKAVRRQKNKWQEPSNDQSCPLFPIVLAWLCFRSLHGAVPVPPPAPCTKSKVCIMNLEMAKNVKCRIEAKKTCSNQLRDR</sequence>
<proteinExistence type="predicted"/>
<name>A0A6A6GCY8_9PEZI</name>
<organism evidence="1 2">
    <name type="scientific">Elsinoe ampelina</name>
    <dbReference type="NCBI Taxonomy" id="302913"/>
    <lineage>
        <taxon>Eukaryota</taxon>
        <taxon>Fungi</taxon>
        <taxon>Dikarya</taxon>
        <taxon>Ascomycota</taxon>
        <taxon>Pezizomycotina</taxon>
        <taxon>Dothideomycetes</taxon>
        <taxon>Dothideomycetidae</taxon>
        <taxon>Myriangiales</taxon>
        <taxon>Elsinoaceae</taxon>
        <taxon>Elsinoe</taxon>
    </lineage>
</organism>
<protein>
    <submittedName>
        <fullName evidence="1">Uncharacterized protein</fullName>
    </submittedName>
</protein>
<dbReference type="Proteomes" id="UP000799538">
    <property type="component" value="Unassembled WGS sequence"/>
</dbReference>
<evidence type="ECO:0000313" key="1">
    <source>
        <dbReference type="EMBL" id="KAF2223592.1"/>
    </source>
</evidence>
<keyword evidence="2" id="KW-1185">Reference proteome</keyword>
<accession>A0A6A6GCY8</accession>
<dbReference type="AlphaFoldDB" id="A0A6A6GCY8"/>